<organism evidence="2 3">
    <name type="scientific">Gulosibacter bifidus</name>
    <dbReference type="NCBI Taxonomy" id="272239"/>
    <lineage>
        <taxon>Bacteria</taxon>
        <taxon>Bacillati</taxon>
        <taxon>Actinomycetota</taxon>
        <taxon>Actinomycetes</taxon>
        <taxon>Micrococcales</taxon>
        <taxon>Microbacteriaceae</taxon>
        <taxon>Gulosibacter</taxon>
    </lineage>
</organism>
<keyword evidence="3" id="KW-1185">Reference proteome</keyword>
<sequence>MIVPLLETIMLAHRVGVLPRRIQLRDCYLDAQGRPVFEWWRSAFVADDHSALRGDVLRQDHAKQVFAIIDALLHRVRGSVPQHIRDQLSPLASGRAGADEYLVLQDLLFAWSPAEPAHLYARSGLANAVDSGQAANECCETGHQQPSKNVRNRSTGGSTQIRTAIHTGTAPGRRGGHRRAESTKSVDPGGDLIDDNLPLPTKDAVKRPVRRSLNSTQQVTLRERMRELQFQLIARSAAVRPTIWLALAGTGAFVTMTGALA</sequence>
<evidence type="ECO:0000313" key="3">
    <source>
        <dbReference type="Proteomes" id="UP001597453"/>
    </source>
</evidence>
<name>A0ABW5RGL8_9MICO</name>
<dbReference type="RefSeq" id="WP_159421326.1">
    <property type="nucleotide sequence ID" value="NZ_JBHUNF010000001.1"/>
</dbReference>
<dbReference type="Proteomes" id="UP001597453">
    <property type="component" value="Unassembled WGS sequence"/>
</dbReference>
<dbReference type="EMBL" id="JBHUNF010000001">
    <property type="protein sequence ID" value="MFD2673969.1"/>
    <property type="molecule type" value="Genomic_DNA"/>
</dbReference>
<gene>
    <name evidence="2" type="ORF">ACFSUQ_01425</name>
</gene>
<evidence type="ECO:0000256" key="1">
    <source>
        <dbReference type="SAM" id="MobiDB-lite"/>
    </source>
</evidence>
<feature type="compositionally biased region" description="Polar residues" evidence="1">
    <location>
        <begin position="142"/>
        <end position="162"/>
    </location>
</feature>
<reference evidence="3" key="1">
    <citation type="journal article" date="2019" name="Int. J. Syst. Evol. Microbiol.">
        <title>The Global Catalogue of Microorganisms (GCM) 10K type strain sequencing project: providing services to taxonomists for standard genome sequencing and annotation.</title>
        <authorList>
            <consortium name="The Broad Institute Genomics Platform"/>
            <consortium name="The Broad Institute Genome Sequencing Center for Infectious Disease"/>
            <person name="Wu L."/>
            <person name="Ma J."/>
        </authorList>
    </citation>
    <scope>NUCLEOTIDE SEQUENCE [LARGE SCALE GENOMIC DNA]</scope>
    <source>
        <strain evidence="3">TISTR 1511</strain>
    </source>
</reference>
<evidence type="ECO:0000313" key="2">
    <source>
        <dbReference type="EMBL" id="MFD2673969.1"/>
    </source>
</evidence>
<protein>
    <submittedName>
        <fullName evidence="2">Uncharacterized protein</fullName>
    </submittedName>
</protein>
<proteinExistence type="predicted"/>
<comment type="caution">
    <text evidence="2">The sequence shown here is derived from an EMBL/GenBank/DDBJ whole genome shotgun (WGS) entry which is preliminary data.</text>
</comment>
<accession>A0ABW5RGL8</accession>
<feature type="region of interest" description="Disordered" evidence="1">
    <location>
        <begin position="137"/>
        <end position="202"/>
    </location>
</feature>